<accession>A0A2N5TPA9</accession>
<protein>
    <submittedName>
        <fullName evidence="1">Uncharacterized protein</fullName>
    </submittedName>
</protein>
<dbReference type="EMBL" id="PGCJ01000492">
    <property type="protein sequence ID" value="PLW27326.1"/>
    <property type="molecule type" value="Genomic_DNA"/>
</dbReference>
<keyword evidence="2" id="KW-1185">Reference proteome</keyword>
<evidence type="ECO:0000313" key="2">
    <source>
        <dbReference type="Proteomes" id="UP000235388"/>
    </source>
</evidence>
<dbReference type="Proteomes" id="UP000235388">
    <property type="component" value="Unassembled WGS sequence"/>
</dbReference>
<evidence type="ECO:0000313" key="1">
    <source>
        <dbReference type="EMBL" id="PLW27326.1"/>
    </source>
</evidence>
<name>A0A2N5TPA9_9BASI</name>
<organism evidence="1 2">
    <name type="scientific">Puccinia coronata f. sp. avenae</name>
    <dbReference type="NCBI Taxonomy" id="200324"/>
    <lineage>
        <taxon>Eukaryota</taxon>
        <taxon>Fungi</taxon>
        <taxon>Dikarya</taxon>
        <taxon>Basidiomycota</taxon>
        <taxon>Pucciniomycotina</taxon>
        <taxon>Pucciniomycetes</taxon>
        <taxon>Pucciniales</taxon>
        <taxon>Pucciniaceae</taxon>
        <taxon>Puccinia</taxon>
    </lineage>
</organism>
<proteinExistence type="predicted"/>
<reference evidence="1 2" key="1">
    <citation type="submission" date="2017-11" db="EMBL/GenBank/DDBJ databases">
        <title>De novo assembly and phasing of dikaryotic genomes from two isolates of Puccinia coronata f. sp. avenae, the causal agent of oat crown rust.</title>
        <authorList>
            <person name="Miller M.E."/>
            <person name="Zhang Y."/>
            <person name="Omidvar V."/>
            <person name="Sperschneider J."/>
            <person name="Schwessinger B."/>
            <person name="Raley C."/>
            <person name="Palmer J.M."/>
            <person name="Garnica D."/>
            <person name="Upadhyaya N."/>
            <person name="Rathjen J."/>
            <person name="Taylor J.M."/>
            <person name="Park R.F."/>
            <person name="Dodds P.N."/>
            <person name="Hirsch C.D."/>
            <person name="Kianian S.F."/>
            <person name="Figueroa M."/>
        </authorList>
    </citation>
    <scope>NUCLEOTIDE SEQUENCE [LARGE SCALE GENOMIC DNA]</scope>
    <source>
        <strain evidence="1">12NC29</strain>
    </source>
</reference>
<sequence>MPLGCSHPAPLISRPHPADFTPKPNQLRTKTNTNQHVAHTKTTHYQQLIKLRCCCTSRGMGADATSPFNIWSFQSNEPITISNHPSIGSIAGNFFGSEVCSKLAPPVEDFKPPVKNDFAIKN</sequence>
<comment type="caution">
    <text evidence="1">The sequence shown here is derived from an EMBL/GenBank/DDBJ whole genome shotgun (WGS) entry which is preliminary data.</text>
</comment>
<dbReference type="AlphaFoldDB" id="A0A2N5TPA9"/>
<gene>
    <name evidence="1" type="ORF">PCANC_27314</name>
</gene>